<evidence type="ECO:0000256" key="1">
    <source>
        <dbReference type="SAM" id="Phobius"/>
    </source>
</evidence>
<keyword evidence="1" id="KW-1133">Transmembrane helix</keyword>
<gene>
    <name evidence="2" type="ORF">E7Z73_03170</name>
</gene>
<reference evidence="2" key="1">
    <citation type="submission" date="2019-04" db="EMBL/GenBank/DDBJ databases">
        <title>Evolution of Biomass-Degrading Anaerobic Consortia Revealed by Metagenomics.</title>
        <authorList>
            <person name="Peng X."/>
        </authorList>
    </citation>
    <scope>NUCLEOTIDE SEQUENCE</scope>
    <source>
        <strain evidence="2">SIG12</strain>
    </source>
</reference>
<keyword evidence="1" id="KW-0472">Membrane</keyword>
<evidence type="ECO:0000313" key="2">
    <source>
        <dbReference type="EMBL" id="MBE6504733.1"/>
    </source>
</evidence>
<feature type="transmembrane region" description="Helical" evidence="1">
    <location>
        <begin position="139"/>
        <end position="158"/>
    </location>
</feature>
<dbReference type="EMBL" id="SUTE01000027">
    <property type="protein sequence ID" value="MBE6504733.1"/>
    <property type="molecule type" value="Genomic_DNA"/>
</dbReference>
<dbReference type="RefSeq" id="WP_303736378.1">
    <property type="nucleotide sequence ID" value="NZ_SUTE01000027.1"/>
</dbReference>
<keyword evidence="1" id="KW-0812">Transmembrane</keyword>
<comment type="caution">
    <text evidence="2">The sequence shown here is derived from an EMBL/GenBank/DDBJ whole genome shotgun (WGS) entry which is preliminary data.</text>
</comment>
<dbReference type="Proteomes" id="UP000762703">
    <property type="component" value="Unassembled WGS sequence"/>
</dbReference>
<proteinExistence type="predicted"/>
<accession>A0A8T3VHC7</accession>
<dbReference type="AlphaFoldDB" id="A0A8T3VHC7"/>
<organism evidence="2 3">
    <name type="scientific">Methanobrevibacter millerae</name>
    <dbReference type="NCBI Taxonomy" id="230361"/>
    <lineage>
        <taxon>Archaea</taxon>
        <taxon>Methanobacteriati</taxon>
        <taxon>Methanobacteriota</taxon>
        <taxon>Methanomada group</taxon>
        <taxon>Methanobacteria</taxon>
        <taxon>Methanobacteriales</taxon>
        <taxon>Methanobacteriaceae</taxon>
        <taxon>Methanobrevibacter</taxon>
    </lineage>
</organism>
<sequence length="159" mass="18902">MNNDEIKRYDELNVDEKDVIDCFRQMKLLSDQARFELFSYKLTDLLNKYEDLLELRKETQALLLDVLEEIDKNELSIHVDYEKLGMNRQVELNNISEEVNIVQEYKVGFDEALALIYDGTAEGFWLMRKIGNILKTKKIMLYELFIRINSYFIIIITTT</sequence>
<name>A0A8T3VHC7_9EURY</name>
<evidence type="ECO:0000313" key="3">
    <source>
        <dbReference type="Proteomes" id="UP000762703"/>
    </source>
</evidence>
<protein>
    <submittedName>
        <fullName evidence="2">Uncharacterized protein</fullName>
    </submittedName>
</protein>